<dbReference type="SUPFAM" id="SSF55729">
    <property type="entry name" value="Acyl-CoA N-acyltransferases (Nat)"/>
    <property type="match status" value="1"/>
</dbReference>
<proteinExistence type="predicted"/>
<dbReference type="InterPro" id="IPR050832">
    <property type="entry name" value="Bact_Acetyltransf"/>
</dbReference>
<keyword evidence="5" id="KW-1185">Reference proteome</keyword>
<evidence type="ECO:0000256" key="2">
    <source>
        <dbReference type="ARBA" id="ARBA00023315"/>
    </source>
</evidence>
<evidence type="ECO:0000313" key="4">
    <source>
        <dbReference type="EMBL" id="TFU33958.1"/>
    </source>
</evidence>
<dbReference type="InterPro" id="IPR016181">
    <property type="entry name" value="Acyl_CoA_acyltransferase"/>
</dbReference>
<evidence type="ECO:0000256" key="1">
    <source>
        <dbReference type="ARBA" id="ARBA00022679"/>
    </source>
</evidence>
<dbReference type="PANTHER" id="PTHR43877">
    <property type="entry name" value="AMINOALKYLPHOSPHONATE N-ACETYLTRANSFERASE-RELATED-RELATED"/>
    <property type="match status" value="1"/>
</dbReference>
<gene>
    <name evidence="4" type="ORF">E4U02_03215</name>
</gene>
<keyword evidence="1 4" id="KW-0808">Transferase</keyword>
<dbReference type="InterPro" id="IPR000182">
    <property type="entry name" value="GNAT_dom"/>
</dbReference>
<dbReference type="Gene3D" id="3.40.630.30">
    <property type="match status" value="1"/>
</dbReference>
<dbReference type="PROSITE" id="PS51186">
    <property type="entry name" value="GNAT"/>
    <property type="match status" value="1"/>
</dbReference>
<dbReference type="GO" id="GO:0016747">
    <property type="term" value="F:acyltransferase activity, transferring groups other than amino-acyl groups"/>
    <property type="evidence" value="ECO:0007669"/>
    <property type="project" value="InterPro"/>
</dbReference>
<reference evidence="4 5" key="1">
    <citation type="submission" date="2019-03" db="EMBL/GenBank/DDBJ databases">
        <title>Diversity of the mouse oral microbiome.</title>
        <authorList>
            <person name="Joseph S."/>
            <person name="Aduse-Opoku J."/>
            <person name="Curtis M."/>
            <person name="Wade W."/>
            <person name="Hashim A."/>
        </authorList>
    </citation>
    <scope>NUCLEOTIDE SEQUENCE [LARGE SCALE GENOMIC DNA]</scope>
    <source>
        <strain evidence="4 5">P1012</strain>
    </source>
</reference>
<organism evidence="4 5">
    <name type="scientific">Microbacterium paludicola</name>
    <dbReference type="NCBI Taxonomy" id="300019"/>
    <lineage>
        <taxon>Bacteria</taxon>
        <taxon>Bacillati</taxon>
        <taxon>Actinomycetota</taxon>
        <taxon>Actinomycetes</taxon>
        <taxon>Micrococcales</taxon>
        <taxon>Microbacteriaceae</taxon>
        <taxon>Microbacterium</taxon>
    </lineage>
</organism>
<evidence type="ECO:0000313" key="5">
    <source>
        <dbReference type="Proteomes" id="UP000298358"/>
    </source>
</evidence>
<dbReference type="Pfam" id="PF00583">
    <property type="entry name" value="Acetyltransf_1"/>
    <property type="match status" value="1"/>
</dbReference>
<evidence type="ECO:0000259" key="3">
    <source>
        <dbReference type="PROSITE" id="PS51186"/>
    </source>
</evidence>
<sequence>MSFTVREVTADDWREFRDIRLRMLQDTPIAYGETYEASLRIDEAEWRARAGRGQQPHNASFVAVADDGSWVGIMRGFVSQTRGPMLVSVFVDPGWRSAAIGVADALLDAVVTWARGEGETLRLEVHADNPRASAFYRRRGFRETGNRRPYELPPFGDEVEMEMRLD</sequence>
<keyword evidence="2" id="KW-0012">Acyltransferase</keyword>
<feature type="domain" description="N-acetyltransferase" evidence="3">
    <location>
        <begin position="3"/>
        <end position="166"/>
    </location>
</feature>
<dbReference type="PANTHER" id="PTHR43877:SF2">
    <property type="entry name" value="AMINOALKYLPHOSPHONATE N-ACETYLTRANSFERASE-RELATED"/>
    <property type="match status" value="1"/>
</dbReference>
<dbReference type="EMBL" id="SPQB01000004">
    <property type="protein sequence ID" value="TFU33958.1"/>
    <property type="molecule type" value="Genomic_DNA"/>
</dbReference>
<protein>
    <submittedName>
        <fullName evidence="4">GNAT family N-acetyltransferase</fullName>
    </submittedName>
</protein>
<dbReference type="Proteomes" id="UP000298358">
    <property type="component" value="Unassembled WGS sequence"/>
</dbReference>
<dbReference type="CDD" id="cd04301">
    <property type="entry name" value="NAT_SF"/>
    <property type="match status" value="1"/>
</dbReference>
<dbReference type="AlphaFoldDB" id="A0A4Y9FZZ0"/>
<dbReference type="OrthoDB" id="9799092at2"/>
<comment type="caution">
    <text evidence="4">The sequence shown here is derived from an EMBL/GenBank/DDBJ whole genome shotgun (WGS) entry which is preliminary data.</text>
</comment>
<name>A0A4Y9FZZ0_9MICO</name>
<accession>A0A4Y9FZZ0</accession>
<dbReference type="RefSeq" id="WP_135113133.1">
    <property type="nucleotide sequence ID" value="NZ_JADGLL010000004.1"/>
</dbReference>